<evidence type="ECO:0000313" key="2">
    <source>
        <dbReference type="Proteomes" id="UP000232227"/>
    </source>
</evidence>
<name>A0A291IQV2_9MOLU</name>
<evidence type="ECO:0000313" key="1">
    <source>
        <dbReference type="EMBL" id="ATG97232.1"/>
    </source>
</evidence>
<proteinExistence type="predicted"/>
<protein>
    <submittedName>
        <fullName evidence="1">Uncharacterized protein</fullName>
    </submittedName>
</protein>
<dbReference type="RefSeq" id="WP_096862520.1">
    <property type="nucleotide sequence ID" value="NZ_CP023668.1"/>
</dbReference>
<dbReference type="AlphaFoldDB" id="A0A291IQV2"/>
<keyword evidence="2" id="KW-1185">Reference proteome</keyword>
<sequence>MRKWLTLLTTFTIFGTGFTQVSAWRPSIYVTPERKSDKYPNKLLLQRQKPYVESIGFYEYYQSAKHTSYQKEMFRFIEFRNPRLVNGGWKFLRWMDNDRIPGIGDNGELSVYRNSIMLEYVPYNNHPVFSDENTGISYITYDKDAMHTPTEFLDSNPLSRYENMNLTLSEKQELLKQRYYEHLFKRGYDYYYNLELPNLKIDITTASIRMRSSSKEGSYDLTRSIVDVQGPIKEPFERISTVKLKENNYKELRIELAKQAKLSTSEFILDKDIKWDLKNKTVTYKVSPNKRVKKGMQKFDINSSYQGTIRLA</sequence>
<organism evidence="1 2">
    <name type="scientific">Mesoplasma lactucae ATCC 49193</name>
    <dbReference type="NCBI Taxonomy" id="81460"/>
    <lineage>
        <taxon>Bacteria</taxon>
        <taxon>Bacillati</taxon>
        <taxon>Mycoplasmatota</taxon>
        <taxon>Mollicutes</taxon>
        <taxon>Entomoplasmatales</taxon>
        <taxon>Entomoplasmataceae</taxon>
        <taxon>Mesoplasma</taxon>
    </lineage>
</organism>
<dbReference type="Proteomes" id="UP000232227">
    <property type="component" value="Chromosome"/>
</dbReference>
<accession>A0A291IQV2</accession>
<gene>
    <name evidence="1" type="ORF">CP520_00440</name>
</gene>
<dbReference type="KEGG" id="mlac:CP520_00440"/>
<dbReference type="EMBL" id="CP023668">
    <property type="protein sequence ID" value="ATG97232.1"/>
    <property type="molecule type" value="Genomic_DNA"/>
</dbReference>
<reference evidence="1 2" key="1">
    <citation type="submission" date="2017-09" db="EMBL/GenBank/DDBJ databases">
        <title>SPAdes assembly of the Mesoplasma lactucae genome.</title>
        <authorList>
            <person name="Knight T.F."/>
            <person name="Rubinstein R."/>
            <person name="Citino T."/>
        </authorList>
    </citation>
    <scope>NUCLEOTIDE SEQUENCE [LARGE SCALE GENOMIC DNA]</scope>
    <source>
        <strain evidence="1 2">831-C4</strain>
    </source>
</reference>